<dbReference type="InterPro" id="IPR024956">
    <property type="entry name" value="tRNAHis_GuaTrfase_cat"/>
</dbReference>
<dbReference type="GO" id="GO:0008193">
    <property type="term" value="F:tRNA guanylyltransferase activity"/>
    <property type="evidence" value="ECO:0007669"/>
    <property type="project" value="UniProtKB-EC"/>
</dbReference>
<evidence type="ECO:0000313" key="5">
    <source>
        <dbReference type="Proteomes" id="UP000092460"/>
    </source>
</evidence>
<dbReference type="InterPro" id="IPR007537">
    <property type="entry name" value="tRNAHis_GuaTrfase_Thg1"/>
</dbReference>
<accession>A0A1B0AUH0</accession>
<dbReference type="Gene3D" id="3.30.70.3000">
    <property type="match status" value="1"/>
</dbReference>
<dbReference type="Proteomes" id="UP000092460">
    <property type="component" value="Unassembled WGS sequence"/>
</dbReference>
<reference evidence="4" key="2">
    <citation type="submission" date="2020-05" db="UniProtKB">
        <authorList>
            <consortium name="EnsemblMetazoa"/>
        </authorList>
    </citation>
    <scope>IDENTIFICATION</scope>
    <source>
        <strain evidence="4">IAEA</strain>
    </source>
</reference>
<reference evidence="5" key="1">
    <citation type="submission" date="2015-01" db="EMBL/GenBank/DDBJ databases">
        <authorList>
            <person name="Aksoy S."/>
            <person name="Warren W."/>
            <person name="Wilson R.K."/>
        </authorList>
    </citation>
    <scope>NUCLEOTIDE SEQUENCE [LARGE SCALE GENOMIC DNA]</scope>
    <source>
        <strain evidence="5">IAEA</strain>
    </source>
</reference>
<comment type="catalytic activity">
    <reaction evidence="2">
        <text>a 5'-end ribonucleotide-tRNA(His) + GTP + ATP + H2O = a 5'-end phospho-guanosine-ribonucleotide-tRNA(His) + AMP + 2 diphosphate + H(+)</text>
        <dbReference type="Rhea" id="RHEA:54564"/>
        <dbReference type="Rhea" id="RHEA-COMP:14193"/>
        <dbReference type="Rhea" id="RHEA-COMP:14917"/>
        <dbReference type="ChEBI" id="CHEBI:15377"/>
        <dbReference type="ChEBI" id="CHEBI:15378"/>
        <dbReference type="ChEBI" id="CHEBI:30616"/>
        <dbReference type="ChEBI" id="CHEBI:33019"/>
        <dbReference type="ChEBI" id="CHEBI:37565"/>
        <dbReference type="ChEBI" id="CHEBI:138282"/>
        <dbReference type="ChEBI" id="CHEBI:141847"/>
        <dbReference type="ChEBI" id="CHEBI:456215"/>
        <dbReference type="EC" id="2.7.7.79"/>
    </reaction>
</comment>
<dbReference type="InterPro" id="IPR038469">
    <property type="entry name" value="tRNAHis_GuaTrfase_Thg1_sf"/>
</dbReference>
<dbReference type="VEuPathDB" id="VectorBase:GPPI009111"/>
<evidence type="ECO:0000256" key="2">
    <source>
        <dbReference type="ARBA" id="ARBA00047281"/>
    </source>
</evidence>
<dbReference type="PANTHER" id="PTHR12729:SF6">
    <property type="entry name" value="TRNA(HIS) GUANYLYLTRANSFERASE-RELATED"/>
    <property type="match status" value="1"/>
</dbReference>
<dbReference type="AlphaFoldDB" id="A0A1B0AUH0"/>
<name>A0A1B0AUH0_9MUSC</name>
<dbReference type="EMBL" id="JXJN01003625">
    <property type="status" value="NOT_ANNOTATED_CDS"/>
    <property type="molecule type" value="Genomic_DNA"/>
</dbReference>
<evidence type="ECO:0000313" key="4">
    <source>
        <dbReference type="EnsemblMetazoa" id="GPPI009111-PA"/>
    </source>
</evidence>
<protein>
    <recommendedName>
        <fullName evidence="1">Probable tRNA(His) guanylyltransferase</fullName>
    </recommendedName>
</protein>
<evidence type="ECO:0000259" key="3">
    <source>
        <dbReference type="Pfam" id="PF04446"/>
    </source>
</evidence>
<keyword evidence="5" id="KW-1185">Reference proteome</keyword>
<dbReference type="STRING" id="67801.A0A1B0AUH0"/>
<feature type="domain" description="tRNAHis guanylyltransferase catalytic" evidence="3">
    <location>
        <begin position="50"/>
        <end position="94"/>
    </location>
</feature>
<dbReference type="Pfam" id="PF04446">
    <property type="entry name" value="Thg1"/>
    <property type="match status" value="1"/>
</dbReference>
<organism evidence="4 5">
    <name type="scientific">Glossina palpalis gambiensis</name>
    <dbReference type="NCBI Taxonomy" id="67801"/>
    <lineage>
        <taxon>Eukaryota</taxon>
        <taxon>Metazoa</taxon>
        <taxon>Ecdysozoa</taxon>
        <taxon>Arthropoda</taxon>
        <taxon>Hexapoda</taxon>
        <taxon>Insecta</taxon>
        <taxon>Pterygota</taxon>
        <taxon>Neoptera</taxon>
        <taxon>Endopterygota</taxon>
        <taxon>Diptera</taxon>
        <taxon>Brachycera</taxon>
        <taxon>Muscomorpha</taxon>
        <taxon>Hippoboscoidea</taxon>
        <taxon>Glossinidae</taxon>
        <taxon>Glossina</taxon>
    </lineage>
</organism>
<evidence type="ECO:0000256" key="1">
    <source>
        <dbReference type="ARBA" id="ARBA00022310"/>
    </source>
</evidence>
<dbReference type="PANTHER" id="PTHR12729">
    <property type="entry name" value="TRNA(HIS) GUANYLYLTRANSFERASE-RELATED"/>
    <property type="match status" value="1"/>
</dbReference>
<dbReference type="GO" id="GO:0006400">
    <property type="term" value="P:tRNA modification"/>
    <property type="evidence" value="ECO:0007669"/>
    <property type="project" value="InterPro"/>
</dbReference>
<sequence>MKFDPRVCMQLNICLHYHAGLALKFLPIIKAISFQLRNIRTLGAMACSRYEYVKNYEVKDVLLPNVWIIIRVDGKGFHKFSKEHDFEKPNDERGKK</sequence>
<dbReference type="GO" id="GO:0000287">
    <property type="term" value="F:magnesium ion binding"/>
    <property type="evidence" value="ECO:0007669"/>
    <property type="project" value="InterPro"/>
</dbReference>
<proteinExistence type="predicted"/>
<dbReference type="EnsemblMetazoa" id="GPPI009111-RA">
    <property type="protein sequence ID" value="GPPI009111-PA"/>
    <property type="gene ID" value="GPPI009111"/>
</dbReference>